<dbReference type="GO" id="GO:0043190">
    <property type="term" value="C:ATP-binding cassette (ABC) transporter complex"/>
    <property type="evidence" value="ECO:0007669"/>
    <property type="project" value="InterPro"/>
</dbReference>
<evidence type="ECO:0000256" key="5">
    <source>
        <dbReference type="ARBA" id="ARBA00022519"/>
    </source>
</evidence>
<dbReference type="Proteomes" id="UP000183461">
    <property type="component" value="Unassembled WGS sequence"/>
</dbReference>
<evidence type="ECO:0000256" key="1">
    <source>
        <dbReference type="ARBA" id="ARBA00004429"/>
    </source>
</evidence>
<feature type="transmembrane region" description="Helical" evidence="9">
    <location>
        <begin position="30"/>
        <end position="50"/>
    </location>
</feature>
<dbReference type="GO" id="GO:0140359">
    <property type="term" value="F:ABC-type transporter activity"/>
    <property type="evidence" value="ECO:0007669"/>
    <property type="project" value="InterPro"/>
</dbReference>
<keyword evidence="4 9" id="KW-1003">Cell membrane</keyword>
<evidence type="ECO:0000256" key="6">
    <source>
        <dbReference type="ARBA" id="ARBA00022692"/>
    </source>
</evidence>
<sequence length="258" mass="29650">MSTIKELYAYRQMIFSLVKKDLRGRYKGSVLGFLWTFINPLFQLIVYTIVFSKILRNDIPRYYLYLFVALIPWIFFSSSITVGAASIISQKDLVKKIYFPRMVIPISYVTSCFVNMLLCFIVIFAVIIVTGAGINFVAVLTLPVIMIVEYIFALGMAMIASAVTVYFRDLEHILGIVAMAWMYLTPVVYSKKIVPDRYLPLFNLNPMTHIIDCYRTVLYEKQVPDLTALLWAAGLGVFFLVFGAFVFNKLQRHFAEEL</sequence>
<feature type="transmembrane region" description="Helical" evidence="9">
    <location>
        <begin position="136"/>
        <end position="160"/>
    </location>
</feature>
<dbReference type="InterPro" id="IPR047817">
    <property type="entry name" value="ABC2_TM_bact-type"/>
</dbReference>
<evidence type="ECO:0000256" key="2">
    <source>
        <dbReference type="ARBA" id="ARBA00007783"/>
    </source>
</evidence>
<dbReference type="GO" id="GO:0015920">
    <property type="term" value="P:lipopolysaccharide transport"/>
    <property type="evidence" value="ECO:0007669"/>
    <property type="project" value="TreeGrafter"/>
</dbReference>
<dbReference type="PRINTS" id="PR00164">
    <property type="entry name" value="ABC2TRNSPORT"/>
</dbReference>
<keyword evidence="8 9" id="KW-0472">Membrane</keyword>
<dbReference type="PANTHER" id="PTHR30413">
    <property type="entry name" value="INNER MEMBRANE TRANSPORT PERMEASE"/>
    <property type="match status" value="1"/>
</dbReference>
<keyword evidence="3 9" id="KW-0813">Transport</keyword>
<dbReference type="PANTHER" id="PTHR30413:SF8">
    <property type="entry name" value="TRANSPORT PERMEASE PROTEIN"/>
    <property type="match status" value="1"/>
</dbReference>
<organism evidence="11 12">
    <name type="scientific">Ruminococcus flavefaciens</name>
    <dbReference type="NCBI Taxonomy" id="1265"/>
    <lineage>
        <taxon>Bacteria</taxon>
        <taxon>Bacillati</taxon>
        <taxon>Bacillota</taxon>
        <taxon>Clostridia</taxon>
        <taxon>Eubacteriales</taxon>
        <taxon>Oscillospiraceae</taxon>
        <taxon>Ruminococcus</taxon>
    </lineage>
</organism>
<keyword evidence="5" id="KW-0997">Cell inner membrane</keyword>
<accession>A0A1K1N202</accession>
<evidence type="ECO:0000256" key="4">
    <source>
        <dbReference type="ARBA" id="ARBA00022475"/>
    </source>
</evidence>
<dbReference type="InterPro" id="IPR013525">
    <property type="entry name" value="ABC2_TM"/>
</dbReference>
<keyword evidence="6 9" id="KW-0812">Transmembrane</keyword>
<dbReference type="RefSeq" id="WP_072299924.1">
    <property type="nucleotide sequence ID" value="NZ_CAMIZA010000001.1"/>
</dbReference>
<evidence type="ECO:0000256" key="7">
    <source>
        <dbReference type="ARBA" id="ARBA00022989"/>
    </source>
</evidence>
<protein>
    <recommendedName>
        <fullName evidence="9">Transport permease protein</fullName>
    </recommendedName>
</protein>
<evidence type="ECO:0000256" key="8">
    <source>
        <dbReference type="ARBA" id="ARBA00023136"/>
    </source>
</evidence>
<feature type="transmembrane region" description="Helical" evidence="9">
    <location>
        <begin position="228"/>
        <end position="247"/>
    </location>
</feature>
<dbReference type="Pfam" id="PF01061">
    <property type="entry name" value="ABC2_membrane"/>
    <property type="match status" value="1"/>
</dbReference>
<feature type="domain" description="ABC transmembrane type-2" evidence="10">
    <location>
        <begin position="31"/>
        <end position="250"/>
    </location>
</feature>
<evidence type="ECO:0000313" key="11">
    <source>
        <dbReference type="EMBL" id="SFW29285.1"/>
    </source>
</evidence>
<evidence type="ECO:0000256" key="9">
    <source>
        <dbReference type="RuleBase" id="RU361157"/>
    </source>
</evidence>
<comment type="subcellular location">
    <subcellularLocation>
        <location evidence="1">Cell inner membrane</location>
        <topology evidence="1">Multi-pass membrane protein</topology>
    </subcellularLocation>
    <subcellularLocation>
        <location evidence="9">Cell membrane</location>
        <topology evidence="9">Multi-pass membrane protein</topology>
    </subcellularLocation>
</comment>
<keyword evidence="7 9" id="KW-1133">Transmembrane helix</keyword>
<feature type="transmembrane region" description="Helical" evidence="9">
    <location>
        <begin position="172"/>
        <end position="189"/>
    </location>
</feature>
<comment type="similarity">
    <text evidence="2 9">Belongs to the ABC-2 integral membrane protein family.</text>
</comment>
<dbReference type="EMBL" id="FPIP01000003">
    <property type="protein sequence ID" value="SFW29285.1"/>
    <property type="molecule type" value="Genomic_DNA"/>
</dbReference>
<feature type="transmembrane region" description="Helical" evidence="9">
    <location>
        <begin position="62"/>
        <end position="88"/>
    </location>
</feature>
<gene>
    <name evidence="11" type="ORF">SAMN02910280_1611</name>
</gene>
<evidence type="ECO:0000256" key="3">
    <source>
        <dbReference type="ARBA" id="ARBA00022448"/>
    </source>
</evidence>
<reference evidence="11 12" key="1">
    <citation type="submission" date="2016-11" db="EMBL/GenBank/DDBJ databases">
        <authorList>
            <person name="Jaros S."/>
            <person name="Januszkiewicz K."/>
            <person name="Wedrychowicz H."/>
        </authorList>
    </citation>
    <scope>NUCLEOTIDE SEQUENCE [LARGE SCALE GENOMIC DNA]</scope>
    <source>
        <strain evidence="11 12">YL228</strain>
    </source>
</reference>
<dbReference type="PROSITE" id="PS51012">
    <property type="entry name" value="ABC_TM2"/>
    <property type="match status" value="1"/>
</dbReference>
<feature type="transmembrane region" description="Helical" evidence="9">
    <location>
        <begin position="108"/>
        <end position="130"/>
    </location>
</feature>
<proteinExistence type="inferred from homology"/>
<dbReference type="AlphaFoldDB" id="A0A1K1N202"/>
<evidence type="ECO:0000259" key="10">
    <source>
        <dbReference type="PROSITE" id="PS51012"/>
    </source>
</evidence>
<dbReference type="InterPro" id="IPR000412">
    <property type="entry name" value="ABC_2_transport"/>
</dbReference>
<evidence type="ECO:0000313" key="12">
    <source>
        <dbReference type="Proteomes" id="UP000183461"/>
    </source>
</evidence>
<name>A0A1K1N202_RUMFL</name>